<keyword evidence="3" id="KW-0813">Transport</keyword>
<organism evidence="8 9">
    <name type="scientific">Sneathiella litorea</name>
    <dbReference type="NCBI Taxonomy" id="2606216"/>
    <lineage>
        <taxon>Bacteria</taxon>
        <taxon>Pseudomonadati</taxon>
        <taxon>Pseudomonadota</taxon>
        <taxon>Alphaproteobacteria</taxon>
        <taxon>Sneathiellales</taxon>
        <taxon>Sneathiellaceae</taxon>
        <taxon>Sneathiella</taxon>
    </lineage>
</organism>
<feature type="transmembrane region" description="Helical" evidence="7">
    <location>
        <begin position="179"/>
        <end position="200"/>
    </location>
</feature>
<dbReference type="Pfam" id="PF07690">
    <property type="entry name" value="MFS_1"/>
    <property type="match status" value="1"/>
</dbReference>
<sequence>MTGWLSALSVYRDRRIISITLLGFSSGVPLLLTASILQAWLTQEQVDLTSIGLFTLVGLPYTLKFLWAPLIDSIRIPVLSRLFGRRRSWLLLLQAFLIAATLVLAFSDPKANLFHVAVAALVVAFASASYDIIVDAFRIEICDEKNMAAGAATYVYGYRVAMWLTGFSSFVIADFFGWTVSYMVMAAFILIGTLTVLMTAEPEVETELLEETVPQSTKGYFDWLKTSVIDPFLNFMQKPDWLIILLFTVLYKFGDSLAGAMTNPFYLQTGFTLTEIAEIVKTLGTVAIFGGLFLGGWLLAATTMYRALWISGILQMVSNLMFAAQAAIGPDLSFLALTIGLENVASGMGTAVFVAYLSSLCNIAYTATQYALLTSLMAVARTVLVSPAGWLVERIGWIEFFILTTVAALPGLALLWYLSYRQPIEQQEGAT</sequence>
<accession>A0A6L8W447</accession>
<comment type="caution">
    <text evidence="8">The sequence shown here is derived from an EMBL/GenBank/DDBJ whole genome shotgun (WGS) entry which is preliminary data.</text>
</comment>
<feature type="transmembrane region" description="Helical" evidence="7">
    <location>
        <begin position="397"/>
        <end position="418"/>
    </location>
</feature>
<feature type="transmembrane region" description="Helical" evidence="7">
    <location>
        <begin position="370"/>
        <end position="391"/>
    </location>
</feature>
<dbReference type="AlphaFoldDB" id="A0A6L8W447"/>
<feature type="transmembrane region" description="Helical" evidence="7">
    <location>
        <begin position="334"/>
        <end position="358"/>
    </location>
</feature>
<proteinExistence type="inferred from homology"/>
<feature type="transmembrane region" description="Helical" evidence="7">
    <location>
        <begin position="113"/>
        <end position="133"/>
    </location>
</feature>
<dbReference type="InterPro" id="IPR004752">
    <property type="entry name" value="AmpG_permease/AT-1"/>
</dbReference>
<feature type="transmembrane region" description="Helical" evidence="7">
    <location>
        <begin position="21"/>
        <end position="42"/>
    </location>
</feature>
<dbReference type="InterPro" id="IPR036259">
    <property type="entry name" value="MFS_trans_sf"/>
</dbReference>
<dbReference type="GO" id="GO:0022857">
    <property type="term" value="F:transmembrane transporter activity"/>
    <property type="evidence" value="ECO:0007669"/>
    <property type="project" value="InterPro"/>
</dbReference>
<protein>
    <submittedName>
        <fullName evidence="8">MFS transporter</fullName>
    </submittedName>
</protein>
<evidence type="ECO:0000256" key="2">
    <source>
        <dbReference type="ARBA" id="ARBA00008335"/>
    </source>
</evidence>
<dbReference type="GO" id="GO:0016020">
    <property type="term" value="C:membrane"/>
    <property type="evidence" value="ECO:0007669"/>
    <property type="project" value="UniProtKB-SubCell"/>
</dbReference>
<feature type="transmembrane region" description="Helical" evidence="7">
    <location>
        <begin position="241"/>
        <end position="262"/>
    </location>
</feature>
<evidence type="ECO:0000256" key="4">
    <source>
        <dbReference type="ARBA" id="ARBA00022692"/>
    </source>
</evidence>
<feature type="transmembrane region" description="Helical" evidence="7">
    <location>
        <begin position="48"/>
        <end position="67"/>
    </location>
</feature>
<gene>
    <name evidence="8" type="ORF">GQE98_04415</name>
</gene>
<feature type="transmembrane region" description="Helical" evidence="7">
    <location>
        <begin position="154"/>
        <end position="173"/>
    </location>
</feature>
<reference evidence="8 9" key="1">
    <citation type="submission" date="2019-12" db="EMBL/GenBank/DDBJ databases">
        <title>Snethiella sp. nov. sp. isolated from sea sand.</title>
        <authorList>
            <person name="Kim J."/>
            <person name="Jeong S.E."/>
            <person name="Jung H.S."/>
            <person name="Jeon C.O."/>
        </authorList>
    </citation>
    <scope>NUCLEOTIDE SEQUENCE [LARGE SCALE GENOMIC DNA]</scope>
    <source>
        <strain evidence="8 9">DP05</strain>
    </source>
</reference>
<dbReference type="RefSeq" id="WP_161314420.1">
    <property type="nucleotide sequence ID" value="NZ_WTUW01000001.1"/>
</dbReference>
<dbReference type="Gene3D" id="1.20.1250.20">
    <property type="entry name" value="MFS general substrate transporter like domains"/>
    <property type="match status" value="1"/>
</dbReference>
<feature type="transmembrane region" description="Helical" evidence="7">
    <location>
        <begin position="307"/>
        <end position="328"/>
    </location>
</feature>
<evidence type="ECO:0000256" key="3">
    <source>
        <dbReference type="ARBA" id="ARBA00022448"/>
    </source>
</evidence>
<dbReference type="PANTHER" id="PTHR12778:SF10">
    <property type="entry name" value="MAJOR FACILITATOR SUPERFAMILY DOMAIN-CONTAINING PROTEIN 3"/>
    <property type="match status" value="1"/>
</dbReference>
<dbReference type="Proteomes" id="UP000476030">
    <property type="component" value="Unassembled WGS sequence"/>
</dbReference>
<evidence type="ECO:0000256" key="7">
    <source>
        <dbReference type="SAM" id="Phobius"/>
    </source>
</evidence>
<keyword evidence="9" id="KW-1185">Reference proteome</keyword>
<evidence type="ECO:0000256" key="6">
    <source>
        <dbReference type="ARBA" id="ARBA00023136"/>
    </source>
</evidence>
<dbReference type="PANTHER" id="PTHR12778">
    <property type="entry name" value="SOLUTE CARRIER FAMILY 33 ACETYL-COA TRANSPORTER -RELATED"/>
    <property type="match status" value="1"/>
</dbReference>
<evidence type="ECO:0000256" key="5">
    <source>
        <dbReference type="ARBA" id="ARBA00022989"/>
    </source>
</evidence>
<feature type="transmembrane region" description="Helical" evidence="7">
    <location>
        <begin position="88"/>
        <end position="107"/>
    </location>
</feature>
<name>A0A6L8W447_9PROT</name>
<evidence type="ECO:0000313" key="9">
    <source>
        <dbReference type="Proteomes" id="UP000476030"/>
    </source>
</evidence>
<dbReference type="SUPFAM" id="SSF103473">
    <property type="entry name" value="MFS general substrate transporter"/>
    <property type="match status" value="1"/>
</dbReference>
<feature type="transmembrane region" description="Helical" evidence="7">
    <location>
        <begin position="282"/>
        <end position="300"/>
    </location>
</feature>
<comment type="subcellular location">
    <subcellularLocation>
        <location evidence="1">Membrane</location>
        <topology evidence="1">Multi-pass membrane protein</topology>
    </subcellularLocation>
</comment>
<dbReference type="InterPro" id="IPR011701">
    <property type="entry name" value="MFS"/>
</dbReference>
<keyword evidence="6 7" id="KW-0472">Membrane</keyword>
<evidence type="ECO:0000256" key="1">
    <source>
        <dbReference type="ARBA" id="ARBA00004141"/>
    </source>
</evidence>
<comment type="similarity">
    <text evidence="2">Belongs to the major facilitator superfamily.</text>
</comment>
<dbReference type="EMBL" id="WTUW01000001">
    <property type="protein sequence ID" value="MZR29875.1"/>
    <property type="molecule type" value="Genomic_DNA"/>
</dbReference>
<keyword evidence="5 7" id="KW-1133">Transmembrane helix</keyword>
<evidence type="ECO:0000313" key="8">
    <source>
        <dbReference type="EMBL" id="MZR29875.1"/>
    </source>
</evidence>
<keyword evidence="4 7" id="KW-0812">Transmembrane</keyword>
<dbReference type="NCBIfam" id="TIGR00901">
    <property type="entry name" value="2A0125"/>
    <property type="match status" value="1"/>
</dbReference>